<evidence type="ECO:0000313" key="2">
    <source>
        <dbReference type="Proteomes" id="UP000503312"/>
    </source>
</evidence>
<dbReference type="EMBL" id="CP028942">
    <property type="protein sequence ID" value="QKM63983.1"/>
    <property type="molecule type" value="Genomic_DNA"/>
</dbReference>
<evidence type="ECO:0008006" key="3">
    <source>
        <dbReference type="Google" id="ProtNLM"/>
    </source>
</evidence>
<evidence type="ECO:0000313" key="1">
    <source>
        <dbReference type="EMBL" id="QKM63983.1"/>
    </source>
</evidence>
<dbReference type="KEGG" id="ptrp:DCO17_01300"/>
<proteinExistence type="predicted"/>
<sequence>MIAVILFFKNLLSRRKLNFIRVNQAFFVFNQSYDKVLSDYYFYLVGLLGERLHLLSGKCLLYFGAGKFSLFGWQFPVYKIGMQVEHTLVKSGGRDSDGALPGAIPIEGQQSNYLVRIPNVKELLEADIIFDYSRINQENIKKCPELSQYESKSFCISPALYQMQADSFSLSHPRDLHTITLFGNPNEGRRKTFLEALAGLNVESRNINNCFDGIENLYRNTKIIVNIRQTDHHDTLEELRILPALRCGALVVSERAPLVHLTRYSKFIIWGDLHELPSLILDVQTNYEQWHNKIFGDHAFFRRMQRISRRNELMSMKALNRLEKHITDRVRREKL</sequence>
<name>A0A6M9Q5M7_9BURK</name>
<dbReference type="Proteomes" id="UP000503312">
    <property type="component" value="Chromosome"/>
</dbReference>
<accession>A0A6M9Q5M7</accession>
<reference evidence="1 2" key="1">
    <citation type="submission" date="2018-04" db="EMBL/GenBank/DDBJ databases">
        <title>Polynucleobacter sp. UH21B genome.</title>
        <authorList>
            <person name="Hahn M.W."/>
        </authorList>
    </citation>
    <scope>NUCLEOTIDE SEQUENCE [LARGE SCALE GENOMIC DNA]</scope>
    <source>
        <strain evidence="1 2">MWH-UH21B</strain>
    </source>
</reference>
<organism evidence="1 2">
    <name type="scientific">Polynucleobacter tropicus</name>
    <dbReference type="NCBI Taxonomy" id="1743174"/>
    <lineage>
        <taxon>Bacteria</taxon>
        <taxon>Pseudomonadati</taxon>
        <taxon>Pseudomonadota</taxon>
        <taxon>Betaproteobacteria</taxon>
        <taxon>Burkholderiales</taxon>
        <taxon>Burkholderiaceae</taxon>
        <taxon>Polynucleobacter</taxon>
    </lineage>
</organism>
<gene>
    <name evidence="1" type="ORF">DCO17_01300</name>
</gene>
<keyword evidence="2" id="KW-1185">Reference proteome</keyword>
<dbReference type="AlphaFoldDB" id="A0A6M9Q5M7"/>
<protein>
    <recommendedName>
        <fullName evidence="3">Glycosyltransferase family 1 protein</fullName>
    </recommendedName>
</protein>
<dbReference type="RefSeq" id="WP_173955025.1">
    <property type="nucleotide sequence ID" value="NZ_CP028942.1"/>
</dbReference>